<evidence type="ECO:0008006" key="4">
    <source>
        <dbReference type="Google" id="ProtNLM"/>
    </source>
</evidence>
<feature type="compositionally biased region" description="Acidic residues" evidence="1">
    <location>
        <begin position="61"/>
        <end position="72"/>
    </location>
</feature>
<comment type="caution">
    <text evidence="2">The sequence shown here is derived from an EMBL/GenBank/DDBJ whole genome shotgun (WGS) entry which is preliminary data.</text>
</comment>
<keyword evidence="3" id="KW-1185">Reference proteome</keyword>
<feature type="region of interest" description="Disordered" evidence="1">
    <location>
        <begin position="1"/>
        <end position="79"/>
    </location>
</feature>
<reference evidence="3" key="1">
    <citation type="journal article" date="2019" name="Nat. Commun.">
        <title>The genome of broomcorn millet.</title>
        <authorList>
            <person name="Zou C."/>
            <person name="Miki D."/>
            <person name="Li D."/>
            <person name="Tang Q."/>
            <person name="Xiao L."/>
            <person name="Rajput S."/>
            <person name="Deng P."/>
            <person name="Jia W."/>
            <person name="Huang R."/>
            <person name="Zhang M."/>
            <person name="Sun Y."/>
            <person name="Hu J."/>
            <person name="Fu X."/>
            <person name="Schnable P.S."/>
            <person name="Li F."/>
            <person name="Zhang H."/>
            <person name="Feng B."/>
            <person name="Zhu X."/>
            <person name="Liu R."/>
            <person name="Schnable J.C."/>
            <person name="Zhu J.-K."/>
            <person name="Zhang H."/>
        </authorList>
    </citation>
    <scope>NUCLEOTIDE SEQUENCE [LARGE SCALE GENOMIC DNA]</scope>
</reference>
<dbReference type="Proteomes" id="UP000275267">
    <property type="component" value="Unassembled WGS sequence"/>
</dbReference>
<dbReference type="EMBL" id="PQIB02000005">
    <property type="protein sequence ID" value="RLN15771.1"/>
    <property type="molecule type" value="Genomic_DNA"/>
</dbReference>
<organism evidence="2 3">
    <name type="scientific">Panicum miliaceum</name>
    <name type="common">Proso millet</name>
    <name type="synonym">Broomcorn millet</name>
    <dbReference type="NCBI Taxonomy" id="4540"/>
    <lineage>
        <taxon>Eukaryota</taxon>
        <taxon>Viridiplantae</taxon>
        <taxon>Streptophyta</taxon>
        <taxon>Embryophyta</taxon>
        <taxon>Tracheophyta</taxon>
        <taxon>Spermatophyta</taxon>
        <taxon>Magnoliopsida</taxon>
        <taxon>Liliopsida</taxon>
        <taxon>Poales</taxon>
        <taxon>Poaceae</taxon>
        <taxon>PACMAD clade</taxon>
        <taxon>Panicoideae</taxon>
        <taxon>Panicodae</taxon>
        <taxon>Paniceae</taxon>
        <taxon>Panicinae</taxon>
        <taxon>Panicum</taxon>
        <taxon>Panicum sect. Panicum</taxon>
    </lineage>
</organism>
<dbReference type="STRING" id="4540.A0A3L6S4D0"/>
<accession>A0A3L6S4D0</accession>
<gene>
    <name evidence="2" type="ORF">C2845_PM02G25610</name>
</gene>
<feature type="compositionally biased region" description="Basic and acidic residues" evidence="1">
    <location>
        <begin position="1"/>
        <end position="15"/>
    </location>
</feature>
<dbReference type="InterPro" id="IPR055298">
    <property type="entry name" value="AtLOH3-like"/>
</dbReference>
<protein>
    <recommendedName>
        <fullName evidence="4">DUF4371 domain-containing protein</fullName>
    </recommendedName>
</protein>
<dbReference type="PANTHER" id="PTHR11697">
    <property type="entry name" value="GENERAL TRANSCRIPTION FACTOR 2-RELATED ZINC FINGER PROTEIN"/>
    <property type="match status" value="1"/>
</dbReference>
<sequence>MALLVEAKRQLKDMEPSGSRNQDGGARIHSDKSSGSYAAHALTEELQQGPSRKRKVKSSDADADDVVVEEPQESPSPKKVDIDRAVDLMRIQGDFYGIYVDVIYIPSKFMSCMVLFARYINGKVDVVERLLGIVPEPSAHGSSLKVAVGSMLSEAGLSLSKLRGQGYGLFGYRDEIFTELKTSITNKNALEYYVHPCVCQLHSSLVCSSHGQFDVYQLFQTVDALSNLIQDCPQFTEKVCALIQEGGVNLDNDIKKPGETRWGSYYEALVNFATYFDPICEALFFVRDVVKNNDQSYLAYKVLEGLSYDFAFGLLLMQDVLSITNELSLALDGKYVDAGNCTALLHEAKRQLQVMRDEGWTRFLNKIGMFCSDNEIPMPNMGEKFDPRPRLRDEATTMTNLEHYHVDFFEKVINIHLNELDRRFSEQSSALFLLSSCLSPRNSFQAFDKEKLIGYARLYPSEFSDTAIAALDLQLAAFIMDVRSDARFREMNALSDLSVKMVETGKNTAYPQVYLLLKLALILPATPATAKTASSALKFIDSTMMKEPCNQWISDCLLLFLERDIFERVTNDAVIALL</sequence>
<evidence type="ECO:0000256" key="1">
    <source>
        <dbReference type="SAM" id="MobiDB-lite"/>
    </source>
</evidence>
<dbReference type="AlphaFoldDB" id="A0A3L6S4D0"/>
<dbReference type="OrthoDB" id="666146at2759"/>
<evidence type="ECO:0000313" key="3">
    <source>
        <dbReference type="Proteomes" id="UP000275267"/>
    </source>
</evidence>
<evidence type="ECO:0000313" key="2">
    <source>
        <dbReference type="EMBL" id="RLN15771.1"/>
    </source>
</evidence>
<name>A0A3L6S4D0_PANMI</name>
<proteinExistence type="predicted"/>
<dbReference type="PANTHER" id="PTHR11697:SF230">
    <property type="entry name" value="ZINC FINGER, MYM DOMAIN CONTAINING 1"/>
    <property type="match status" value="1"/>
</dbReference>